<dbReference type="AlphaFoldDB" id="A0AAV7E7S4"/>
<sequence length="144" mass="15301">MDWQRHERGMRQPACCTITIPEQCTWSSPPRPASVVEPFLLGIFLPVPPPVFTAVCRVNAGVAYNTPRSSPICCPAVPDAEGVVATDGGVVSEVVQGGEGRSSAGDVGTAAEFDFPRLPGRGSPPFRGLKRVRVTRQLIGGIFL</sequence>
<accession>A0AAV7E7S4</accession>
<protein>
    <submittedName>
        <fullName evidence="1">Uncharacterized protein</fullName>
    </submittedName>
</protein>
<name>A0AAV7E7S4_ARIFI</name>
<dbReference type="EMBL" id="JAINDJ010000006">
    <property type="protein sequence ID" value="KAG9444674.1"/>
    <property type="molecule type" value="Genomic_DNA"/>
</dbReference>
<dbReference type="Proteomes" id="UP000825729">
    <property type="component" value="Unassembled WGS sequence"/>
</dbReference>
<reference evidence="1 2" key="1">
    <citation type="submission" date="2021-07" db="EMBL/GenBank/DDBJ databases">
        <title>The Aristolochia fimbriata genome: insights into angiosperm evolution, floral development and chemical biosynthesis.</title>
        <authorList>
            <person name="Jiao Y."/>
        </authorList>
    </citation>
    <scope>NUCLEOTIDE SEQUENCE [LARGE SCALE GENOMIC DNA]</scope>
    <source>
        <strain evidence="1">IBCAS-2021</strain>
        <tissue evidence="1">Leaf</tissue>
    </source>
</reference>
<proteinExistence type="predicted"/>
<evidence type="ECO:0000313" key="1">
    <source>
        <dbReference type="EMBL" id="KAG9444674.1"/>
    </source>
</evidence>
<comment type="caution">
    <text evidence="1">The sequence shown here is derived from an EMBL/GenBank/DDBJ whole genome shotgun (WGS) entry which is preliminary data.</text>
</comment>
<organism evidence="1 2">
    <name type="scientific">Aristolochia fimbriata</name>
    <name type="common">White veined hardy Dutchman's pipe vine</name>
    <dbReference type="NCBI Taxonomy" id="158543"/>
    <lineage>
        <taxon>Eukaryota</taxon>
        <taxon>Viridiplantae</taxon>
        <taxon>Streptophyta</taxon>
        <taxon>Embryophyta</taxon>
        <taxon>Tracheophyta</taxon>
        <taxon>Spermatophyta</taxon>
        <taxon>Magnoliopsida</taxon>
        <taxon>Magnoliidae</taxon>
        <taxon>Piperales</taxon>
        <taxon>Aristolochiaceae</taxon>
        <taxon>Aristolochia</taxon>
    </lineage>
</organism>
<keyword evidence="2" id="KW-1185">Reference proteome</keyword>
<gene>
    <name evidence="1" type="ORF">H6P81_016014</name>
</gene>
<evidence type="ECO:0000313" key="2">
    <source>
        <dbReference type="Proteomes" id="UP000825729"/>
    </source>
</evidence>